<keyword evidence="3" id="KW-1185">Reference proteome</keyword>
<dbReference type="Proteomes" id="UP001477672">
    <property type="component" value="Unassembled WGS sequence"/>
</dbReference>
<keyword evidence="1" id="KW-0472">Membrane</keyword>
<reference evidence="2 3" key="1">
    <citation type="submission" date="2024-03" db="EMBL/GenBank/DDBJ databases">
        <title>Human intestinal bacterial collection.</title>
        <authorList>
            <person name="Pauvert C."/>
            <person name="Hitch T.C.A."/>
            <person name="Clavel T."/>
        </authorList>
    </citation>
    <scope>NUCLEOTIDE SEQUENCE [LARGE SCALE GENOMIC DNA]</scope>
    <source>
        <strain evidence="2 3">CLA-JM-H11</strain>
    </source>
</reference>
<organism evidence="2 3">
    <name type="scientific">Ruthenibacterium intestinale</name>
    <dbReference type="NCBI Taxonomy" id="3133163"/>
    <lineage>
        <taxon>Bacteria</taxon>
        <taxon>Bacillati</taxon>
        <taxon>Bacillota</taxon>
        <taxon>Clostridia</taxon>
        <taxon>Eubacteriales</taxon>
        <taxon>Oscillospiraceae</taxon>
        <taxon>Ruthenibacterium</taxon>
    </lineage>
</organism>
<evidence type="ECO:0000313" key="2">
    <source>
        <dbReference type="EMBL" id="MEQ2518982.1"/>
    </source>
</evidence>
<proteinExistence type="predicted"/>
<dbReference type="EMBL" id="JBBMFA010000026">
    <property type="protein sequence ID" value="MEQ2518982.1"/>
    <property type="molecule type" value="Genomic_DNA"/>
</dbReference>
<feature type="transmembrane region" description="Helical" evidence="1">
    <location>
        <begin position="34"/>
        <end position="57"/>
    </location>
</feature>
<sequence length="107" mass="10884">MGAAWMNLASLLLGLAAWALPLTGLALRKKARGWVAAGLVVLSGLFCALALYLQICYQNHLVEIGDISAILDTAGPLVLVAGVLLGVTAVLDVAVLGTVCGEAAKEA</sequence>
<gene>
    <name evidence="2" type="ORF">WMO24_00785</name>
</gene>
<feature type="transmembrane region" description="Helical" evidence="1">
    <location>
        <begin position="69"/>
        <end position="91"/>
    </location>
</feature>
<protein>
    <submittedName>
        <fullName evidence="2">Uncharacterized protein</fullName>
    </submittedName>
</protein>
<accession>A0ABV1GAY1</accession>
<comment type="caution">
    <text evidence="2">The sequence shown here is derived from an EMBL/GenBank/DDBJ whole genome shotgun (WGS) entry which is preliminary data.</text>
</comment>
<name>A0ABV1GAY1_9FIRM</name>
<keyword evidence="1" id="KW-0812">Transmembrane</keyword>
<keyword evidence="1" id="KW-1133">Transmembrane helix</keyword>
<dbReference type="RefSeq" id="WP_349214174.1">
    <property type="nucleotide sequence ID" value="NZ_JBBMFA010000026.1"/>
</dbReference>
<evidence type="ECO:0000256" key="1">
    <source>
        <dbReference type="SAM" id="Phobius"/>
    </source>
</evidence>
<evidence type="ECO:0000313" key="3">
    <source>
        <dbReference type="Proteomes" id="UP001477672"/>
    </source>
</evidence>